<proteinExistence type="inferred from homology"/>
<comment type="cofactor">
    <cofactor evidence="1">
        <name>FAD</name>
        <dbReference type="ChEBI" id="CHEBI:57692"/>
    </cofactor>
</comment>
<evidence type="ECO:0000256" key="3">
    <source>
        <dbReference type="ARBA" id="ARBA00022630"/>
    </source>
</evidence>
<dbReference type="PIRSF" id="PIRSF016578">
    <property type="entry name" value="HsaA"/>
    <property type="match status" value="1"/>
</dbReference>
<dbReference type="Pfam" id="PF00441">
    <property type="entry name" value="Acyl-CoA_dh_1"/>
    <property type="match status" value="1"/>
</dbReference>
<dbReference type="GO" id="GO:0003995">
    <property type="term" value="F:acyl-CoA dehydrogenase activity"/>
    <property type="evidence" value="ECO:0007669"/>
    <property type="project" value="InterPro"/>
</dbReference>
<dbReference type="Pfam" id="PF02770">
    <property type="entry name" value="Acyl-CoA_dh_M"/>
    <property type="match status" value="1"/>
</dbReference>
<protein>
    <submittedName>
        <fullName evidence="8">Unannotated protein</fullName>
    </submittedName>
</protein>
<accession>A0A6J6XJG5</accession>
<dbReference type="InterPro" id="IPR009100">
    <property type="entry name" value="AcylCoA_DH/oxidase_NM_dom_sf"/>
</dbReference>
<dbReference type="PANTHER" id="PTHR43884">
    <property type="entry name" value="ACYL-COA DEHYDROGENASE"/>
    <property type="match status" value="1"/>
</dbReference>
<name>A0A6J6XJG5_9ZZZZ</name>
<evidence type="ECO:0000256" key="2">
    <source>
        <dbReference type="ARBA" id="ARBA00009347"/>
    </source>
</evidence>
<dbReference type="InterPro" id="IPR046373">
    <property type="entry name" value="Acyl-CoA_Oxase/DH_mid-dom_sf"/>
</dbReference>
<dbReference type="GO" id="GO:0050660">
    <property type="term" value="F:flavin adenine dinucleotide binding"/>
    <property type="evidence" value="ECO:0007669"/>
    <property type="project" value="InterPro"/>
</dbReference>
<evidence type="ECO:0000256" key="4">
    <source>
        <dbReference type="ARBA" id="ARBA00022827"/>
    </source>
</evidence>
<evidence type="ECO:0000256" key="1">
    <source>
        <dbReference type="ARBA" id="ARBA00001974"/>
    </source>
</evidence>
<dbReference type="Pfam" id="PF02771">
    <property type="entry name" value="Acyl-CoA_dh_N"/>
    <property type="match status" value="1"/>
</dbReference>
<keyword evidence="3" id="KW-0285">Flavoprotein</keyword>
<comment type="similarity">
    <text evidence="2">Belongs to the acyl-CoA dehydrogenase family.</text>
</comment>
<dbReference type="SUPFAM" id="SSF56645">
    <property type="entry name" value="Acyl-CoA dehydrogenase NM domain-like"/>
    <property type="match status" value="1"/>
</dbReference>
<dbReference type="FunFam" id="1.20.140.10:FF:000012">
    <property type="entry name" value="Acyl-CoA dehydrogenase fadE12"/>
    <property type="match status" value="1"/>
</dbReference>
<dbReference type="Gene3D" id="1.20.140.10">
    <property type="entry name" value="Butyryl-CoA Dehydrogenase, subunit A, domain 3"/>
    <property type="match status" value="1"/>
</dbReference>
<dbReference type="PROSITE" id="PS00073">
    <property type="entry name" value="ACYL_COA_DH_2"/>
    <property type="match status" value="1"/>
</dbReference>
<dbReference type="Gene3D" id="2.40.110.10">
    <property type="entry name" value="Butyryl-CoA Dehydrogenase, subunit A, domain 2"/>
    <property type="match status" value="1"/>
</dbReference>
<feature type="domain" description="Acyl-CoA dehydrogenase/oxidase N-terminal" evidence="7">
    <location>
        <begin position="6"/>
        <end position="119"/>
    </location>
</feature>
<dbReference type="SUPFAM" id="SSF47203">
    <property type="entry name" value="Acyl-CoA dehydrogenase C-terminal domain-like"/>
    <property type="match status" value="1"/>
</dbReference>
<dbReference type="Gene3D" id="1.10.540.10">
    <property type="entry name" value="Acyl-CoA dehydrogenase/oxidase, N-terminal domain"/>
    <property type="match status" value="1"/>
</dbReference>
<sequence length="387" mass="42753">MNFEYSEDQLLIAEAVRKRCAEFDDVYWSNCDDQHRFPWDFYQAMANDGWLGLAFPEEYGGGDKGIAEAAIMMREVAASGGAMNACTAMHLTVFGLQPVIKYGNERLKSEFLPRAVSGDLHVAFGVTEPNAGTDTSRISTKAVKQSDGNWKITGQKIWTSKALESEVVLLLVRTSNDEKDRFGGLTLFLADLDPRHVVIRPIRKAGRNAVASCETFYEELPVEDWRMVGEEGRGFYHILAGLNAERILLAATAIGIGEVALKKAVEYAGQREVFGKPIGSNQAISHPLADAHARLKAAWQMVLLAAWKCDNGLPCGEEANTAKYLAAEAGYMAADRAMQTLGGLGYATEYHVERYWREARVIRIAPVSQEMTLNYLAQNVLGLPKSY</sequence>
<feature type="domain" description="Acyl-CoA dehydrogenase/oxidase C-terminal" evidence="5">
    <location>
        <begin position="232"/>
        <end position="380"/>
    </location>
</feature>
<feature type="domain" description="Acyl-CoA oxidase/dehydrogenase middle" evidence="6">
    <location>
        <begin position="123"/>
        <end position="218"/>
    </location>
</feature>
<dbReference type="InterPro" id="IPR037069">
    <property type="entry name" value="AcylCoA_DH/ox_N_sf"/>
</dbReference>
<dbReference type="InterPro" id="IPR013786">
    <property type="entry name" value="AcylCoA_DH/ox_N"/>
</dbReference>
<gene>
    <name evidence="8" type="ORF">UFOPK3004_00321</name>
</gene>
<evidence type="ECO:0000259" key="5">
    <source>
        <dbReference type="Pfam" id="PF00441"/>
    </source>
</evidence>
<dbReference type="InterPro" id="IPR006089">
    <property type="entry name" value="Acyl-CoA_DH_CS"/>
</dbReference>
<dbReference type="PANTHER" id="PTHR43884:SF12">
    <property type="entry name" value="ISOVALERYL-COA DEHYDROGENASE, MITOCHONDRIAL-RELATED"/>
    <property type="match status" value="1"/>
</dbReference>
<dbReference type="InterPro" id="IPR036250">
    <property type="entry name" value="AcylCo_DH-like_C"/>
</dbReference>
<reference evidence="8" key="1">
    <citation type="submission" date="2020-05" db="EMBL/GenBank/DDBJ databases">
        <authorList>
            <person name="Chiriac C."/>
            <person name="Salcher M."/>
            <person name="Ghai R."/>
            <person name="Kavagutti S V."/>
        </authorList>
    </citation>
    <scope>NUCLEOTIDE SEQUENCE</scope>
</reference>
<keyword evidence="4" id="KW-0274">FAD</keyword>
<dbReference type="InterPro" id="IPR009075">
    <property type="entry name" value="AcylCo_DH/oxidase_C"/>
</dbReference>
<organism evidence="8">
    <name type="scientific">freshwater metagenome</name>
    <dbReference type="NCBI Taxonomy" id="449393"/>
    <lineage>
        <taxon>unclassified sequences</taxon>
        <taxon>metagenomes</taxon>
        <taxon>ecological metagenomes</taxon>
    </lineage>
</organism>
<dbReference type="EMBL" id="CAFAAL010000015">
    <property type="protein sequence ID" value="CAB4795366.1"/>
    <property type="molecule type" value="Genomic_DNA"/>
</dbReference>
<evidence type="ECO:0000259" key="6">
    <source>
        <dbReference type="Pfam" id="PF02770"/>
    </source>
</evidence>
<dbReference type="InterPro" id="IPR006091">
    <property type="entry name" value="Acyl-CoA_Oxase/DH_mid-dom"/>
</dbReference>
<dbReference type="AlphaFoldDB" id="A0A6J6XJG5"/>
<evidence type="ECO:0000259" key="7">
    <source>
        <dbReference type="Pfam" id="PF02771"/>
    </source>
</evidence>
<evidence type="ECO:0000313" key="8">
    <source>
        <dbReference type="EMBL" id="CAB4795366.1"/>
    </source>
</evidence>